<dbReference type="Pfam" id="PF16025">
    <property type="entry name" value="CaM_bind"/>
    <property type="match status" value="1"/>
</dbReference>
<dbReference type="InterPro" id="IPR033207">
    <property type="entry name" value="CCP110"/>
</dbReference>
<dbReference type="PANTHER" id="PTHR13594:SF1">
    <property type="entry name" value="CENTRIOLAR COILED-COIL PROTEIN OF 110 KDA"/>
    <property type="match status" value="1"/>
</dbReference>
<dbReference type="AlphaFoldDB" id="A0A6J2TQV0"/>
<evidence type="ECO:0000256" key="2">
    <source>
        <dbReference type="SAM" id="MobiDB-lite"/>
    </source>
</evidence>
<accession>A0A6J2TQV0</accession>
<feature type="region of interest" description="Disordered" evidence="2">
    <location>
        <begin position="17"/>
        <end position="47"/>
    </location>
</feature>
<dbReference type="RefSeq" id="XP_030379046.1">
    <property type="nucleotide sequence ID" value="XM_030523186.1"/>
</dbReference>
<dbReference type="PROSITE" id="PS50096">
    <property type="entry name" value="IQ"/>
    <property type="match status" value="1"/>
</dbReference>
<dbReference type="GO" id="GO:0032053">
    <property type="term" value="P:ciliary basal body organization"/>
    <property type="evidence" value="ECO:0007669"/>
    <property type="project" value="TreeGrafter"/>
</dbReference>
<evidence type="ECO:0000256" key="1">
    <source>
        <dbReference type="SAM" id="Coils"/>
    </source>
</evidence>
<feature type="region of interest" description="Disordered" evidence="2">
    <location>
        <begin position="682"/>
        <end position="825"/>
    </location>
</feature>
<dbReference type="GO" id="GO:0005814">
    <property type="term" value="C:centriole"/>
    <property type="evidence" value="ECO:0007669"/>
    <property type="project" value="InterPro"/>
</dbReference>
<feature type="compositionally biased region" description="Polar residues" evidence="2">
    <location>
        <begin position="696"/>
        <end position="706"/>
    </location>
</feature>
<feature type="compositionally biased region" description="Polar residues" evidence="2">
    <location>
        <begin position="729"/>
        <end position="765"/>
    </location>
</feature>
<gene>
    <name evidence="4" type="primary">LOC115627499</name>
</gene>
<feature type="coiled-coil region" evidence="1">
    <location>
        <begin position="72"/>
        <end position="99"/>
    </location>
</feature>
<feature type="compositionally biased region" description="Low complexity" evidence="2">
    <location>
        <begin position="434"/>
        <end position="448"/>
    </location>
</feature>
<dbReference type="GO" id="GO:1903723">
    <property type="term" value="P:negative regulation of centriole elongation"/>
    <property type="evidence" value="ECO:0007669"/>
    <property type="project" value="TreeGrafter"/>
</dbReference>
<name>A0A6J2TQV0_DROLE</name>
<sequence>MDSTGMALDLLQAVTEESAATMESSTTATTVNTPTTTKPCTPTSSSSCCLPPSHYVSQFRIGGQPILPPLMTEEKRREMQLMREQAVQLEAKYKQARAVRSLSTLYSTTTIAQEQHLEQTEKEQQQQVAINKIRTLQELCALSMAKKKKNSDSNITPTLTPIPIPVNVASGESLTVRHSMPQLQQTKTFIFDSTQLPPPPPPLVPRRRPQTLDLELEVEQESDSEMGTIPIICVDPPTPQQSQQLQPQPQPSPEPELLAYQDCKREGQNGQPRAAICPSPSCSPMLNCRRRKLNTITSKILHFERALDTGIRRTTSPAPPPVATVVWQDSRMQRSSTSPALNGECAADAALMLRSRSFTLDEPSQALVDHMQRTAEAAAATDPKGRSQPLMRCRFADKKSALTPSNSPGRSFVSMSYAHLRRDTVESKAKRVQRNNSNSRICSRSSSSTHTSFRGSPQRSRSSPNNVLHCTAATLRNQQQLEELLESALHESCSTDTHERVQLALAKRKMFHDIKCAHRNRFQQLVHYQHEEQRRMQDEFDRQQQFLLDEICAEINVSNYAHNAHNSVSEYTSTDDLEQLHETLSQLQCRRSSPELPERRLLSNLRSSQPSTTPQSSSCSEAPISTLPSINITITSPTVSSPANSTPTTTTATTAATPQTSPSSLMGLDSFLATETSCRAAAGQQSSARKRLFDSTPEQSLITQPTDVLALPPQKESTMQSDLIVRPTVRNSPTVGNRSARQRQSSPKKTNQPSAGSAPQKSPMRSKTPKLSPPSSKPHQNRNAVSPMRVAARNQLASPTRAQSQQRAASNTRRNVSPSRQSQRGRQLQLLYAQLEEPQRLELAATQLTAGVRGFLVRRLFRTEQVQRIVQTIRDTLIFVLNLHLETCGDSLEEEAPANIRLKARLLQQLCSASRTLHLVFFQTSIKERMEIIARDRKRIKTKMLAMHVKRRL</sequence>
<feature type="region of interest" description="Disordered" evidence="2">
    <location>
        <begin position="635"/>
        <end position="664"/>
    </location>
</feature>
<feature type="region of interest" description="Disordered" evidence="2">
    <location>
        <begin position="424"/>
        <end position="466"/>
    </location>
</feature>
<feature type="compositionally biased region" description="Polar residues" evidence="2">
    <location>
        <begin position="449"/>
        <end position="466"/>
    </location>
</feature>
<feature type="region of interest" description="Disordered" evidence="2">
    <location>
        <begin position="234"/>
        <end position="256"/>
    </location>
</feature>
<keyword evidence="1" id="KW-0175">Coiled coil</keyword>
<feature type="compositionally biased region" description="Polar residues" evidence="2">
    <location>
        <begin position="795"/>
        <end position="816"/>
    </location>
</feature>
<feature type="region of interest" description="Disordered" evidence="2">
    <location>
        <begin position="604"/>
        <end position="623"/>
    </location>
</feature>
<evidence type="ECO:0000313" key="3">
    <source>
        <dbReference type="Proteomes" id="UP000504634"/>
    </source>
</evidence>
<dbReference type="Proteomes" id="UP000504634">
    <property type="component" value="Unplaced"/>
</dbReference>
<keyword evidence="3" id="KW-1185">Reference proteome</keyword>
<dbReference type="OrthoDB" id="10028852at2759"/>
<reference evidence="4" key="1">
    <citation type="submission" date="2025-08" db="UniProtKB">
        <authorList>
            <consortium name="RefSeq"/>
        </authorList>
    </citation>
    <scope>IDENTIFICATION</scope>
    <source>
        <strain evidence="4">11010-0011.00</strain>
        <tissue evidence="4">Whole body</tissue>
    </source>
</reference>
<protein>
    <submittedName>
        <fullName evidence="4">Uncharacterized protein LOC115627499 isoform X1</fullName>
    </submittedName>
</protein>
<dbReference type="GeneID" id="115627499"/>
<organism evidence="3 4">
    <name type="scientific">Drosophila lebanonensis</name>
    <name type="common">Fruit fly</name>
    <name type="synonym">Scaptodrosophila lebanonensis</name>
    <dbReference type="NCBI Taxonomy" id="7225"/>
    <lineage>
        <taxon>Eukaryota</taxon>
        <taxon>Metazoa</taxon>
        <taxon>Ecdysozoa</taxon>
        <taxon>Arthropoda</taxon>
        <taxon>Hexapoda</taxon>
        <taxon>Insecta</taxon>
        <taxon>Pterygota</taxon>
        <taxon>Neoptera</taxon>
        <taxon>Endopterygota</taxon>
        <taxon>Diptera</taxon>
        <taxon>Brachycera</taxon>
        <taxon>Muscomorpha</taxon>
        <taxon>Ephydroidea</taxon>
        <taxon>Drosophilidae</taxon>
        <taxon>Scaptodrosophila</taxon>
    </lineage>
</organism>
<evidence type="ECO:0000313" key="4">
    <source>
        <dbReference type="RefSeq" id="XP_030379046.1"/>
    </source>
</evidence>
<dbReference type="CTD" id="100329274"/>
<feature type="compositionally biased region" description="Low complexity" evidence="2">
    <location>
        <begin position="607"/>
        <end position="618"/>
    </location>
</feature>
<dbReference type="GO" id="GO:0032465">
    <property type="term" value="P:regulation of cytokinesis"/>
    <property type="evidence" value="ECO:0007669"/>
    <property type="project" value="InterPro"/>
</dbReference>
<dbReference type="PANTHER" id="PTHR13594">
    <property type="entry name" value="CENTRIOLAR COILED-COIL PROTEIN OF 110 KDA"/>
    <property type="match status" value="1"/>
</dbReference>
<dbReference type="GO" id="GO:0007099">
    <property type="term" value="P:centriole replication"/>
    <property type="evidence" value="ECO:0007669"/>
    <property type="project" value="InterPro"/>
</dbReference>
<proteinExistence type="predicted"/>